<name>A0ABD5V3S3_9EURY</name>
<evidence type="ECO:0000259" key="2">
    <source>
        <dbReference type="Pfam" id="PF26436"/>
    </source>
</evidence>
<comment type="caution">
    <text evidence="3">The sequence shown here is derived from an EMBL/GenBank/DDBJ whole genome shotgun (WGS) entry which is preliminary data.</text>
</comment>
<dbReference type="AlphaFoldDB" id="A0ABD5V3S3"/>
<keyword evidence="1" id="KW-0812">Transmembrane</keyword>
<dbReference type="RefSeq" id="WP_340604779.1">
    <property type="nucleotide sequence ID" value="NZ_JBBMXV010000004.1"/>
</dbReference>
<evidence type="ECO:0000313" key="4">
    <source>
        <dbReference type="Proteomes" id="UP001596312"/>
    </source>
</evidence>
<reference evidence="3 4" key="1">
    <citation type="journal article" date="2019" name="Int. J. Syst. Evol. Microbiol.">
        <title>The Global Catalogue of Microorganisms (GCM) 10K type strain sequencing project: providing services to taxonomists for standard genome sequencing and annotation.</title>
        <authorList>
            <consortium name="The Broad Institute Genomics Platform"/>
            <consortium name="The Broad Institute Genome Sequencing Center for Infectious Disease"/>
            <person name="Wu L."/>
            <person name="Ma J."/>
        </authorList>
    </citation>
    <scope>NUCLEOTIDE SEQUENCE [LARGE SCALE GENOMIC DNA]</scope>
    <source>
        <strain evidence="3 4">CGMCC 1.3240</strain>
    </source>
</reference>
<keyword evidence="4" id="KW-1185">Reference proteome</keyword>
<sequence length="72" mass="8088">MSALDRLGEYVREHRGGLLTDFVFALAWVTLVNVIFVVVDGPQWAYYMLMLAGVLAYFGFVWSLEIAREGSG</sequence>
<feature type="transmembrane region" description="Helical" evidence="1">
    <location>
        <begin position="16"/>
        <end position="38"/>
    </location>
</feature>
<protein>
    <recommendedName>
        <fullName evidence="2">DUF8119 domain-containing protein</fullName>
    </recommendedName>
</protein>
<keyword evidence="1" id="KW-0472">Membrane</keyword>
<feature type="domain" description="DUF8119" evidence="2">
    <location>
        <begin position="1"/>
        <end position="69"/>
    </location>
</feature>
<evidence type="ECO:0000313" key="3">
    <source>
        <dbReference type="EMBL" id="MFC6906222.1"/>
    </source>
</evidence>
<keyword evidence="1" id="KW-1133">Transmembrane helix</keyword>
<evidence type="ECO:0000256" key="1">
    <source>
        <dbReference type="SAM" id="Phobius"/>
    </source>
</evidence>
<feature type="transmembrane region" description="Helical" evidence="1">
    <location>
        <begin position="44"/>
        <end position="64"/>
    </location>
</feature>
<accession>A0ABD5V3S3</accession>
<dbReference type="InterPro" id="IPR058432">
    <property type="entry name" value="DUF8119"/>
</dbReference>
<organism evidence="3 4">
    <name type="scientific">Halalkalicoccus tibetensis</name>
    <dbReference type="NCBI Taxonomy" id="175632"/>
    <lineage>
        <taxon>Archaea</taxon>
        <taxon>Methanobacteriati</taxon>
        <taxon>Methanobacteriota</taxon>
        <taxon>Stenosarchaea group</taxon>
        <taxon>Halobacteria</taxon>
        <taxon>Halobacteriales</taxon>
        <taxon>Halococcaceae</taxon>
        <taxon>Halalkalicoccus</taxon>
    </lineage>
</organism>
<dbReference type="Pfam" id="PF26436">
    <property type="entry name" value="DUF8119"/>
    <property type="match status" value="1"/>
</dbReference>
<gene>
    <name evidence="3" type="ORF">ACFQGH_13565</name>
</gene>
<proteinExistence type="predicted"/>
<dbReference type="Proteomes" id="UP001596312">
    <property type="component" value="Unassembled WGS sequence"/>
</dbReference>
<dbReference type="EMBL" id="JBHSXQ010000004">
    <property type="protein sequence ID" value="MFC6906222.1"/>
    <property type="molecule type" value="Genomic_DNA"/>
</dbReference>